<dbReference type="PANTHER" id="PTHR11365:SF23">
    <property type="entry name" value="HYPOTHETICAL 5-OXOPROLINASE (EUROFUNG)-RELATED"/>
    <property type="match status" value="1"/>
</dbReference>
<dbReference type="Proteomes" id="UP000288547">
    <property type="component" value="Unassembled WGS sequence"/>
</dbReference>
<dbReference type="GO" id="GO:0017168">
    <property type="term" value="F:5-oxoprolinase (ATP-hydrolyzing) activity"/>
    <property type="evidence" value="ECO:0007669"/>
    <property type="project" value="TreeGrafter"/>
</dbReference>
<sequence length="712" mass="75909">MSWRVGVDTGGTFTDVCLYDDESKAIVVGKISSTPADPGQAVRDGVAELIARIVGDDESGDAMTRIDYFAHGTTVATNALLQGRGARTGLITSAGFRDLLELGRQRRPKLYDLEAQKPTALAPRDLRIEVAERIRYDGSIDTPLDLDEVRAAAVTLRDAGVEAVSVCFLYSYLNPTHESAVRAVLEEELPGVFLSISHEVLPEFREYERLSTVIINSFIGPVMEGYLSRLRAGLAADGLRVEPKVTQSNGGVMSFITAEKMPVRTVLSGPSTGVVGAARLSAQSGIDDIITFDMGGTSSDVALVTDARPTSATGMDLDGRPVRAPMLDINTVGAGGGSIAWIDDGGHLKVGPQSAGADPGPACYGRGTTEPTVTDANVVLGILNQESLLGGAMPIDASLSYAAVERLGARLGMSTLDTAQGIISVVTANMARAIRVISVQRGYDPADYALVAFGGAGPLHSARLAQELGMERTIIPQRPGALSALGMLMTDLRSDYTRTSITLVAPEQMHVFSSTFEALSAQATEWFDAEGLGESDRSLRWVLDVRYVGQNYEIGIEVPVEEITEEWIALVTARFHDAHEKRYGYSTAAERVEAATFRVEAIGDAPQAAFPREPIVGEDASAAVIGTRDVYLPEVGERVSVPLYARDELRAGNVVTGPAVIEQYDTTAFVLPGEEAVVDEYLMIVTRPSRGSDHPIAAASDERILSMKGQSA</sequence>
<feature type="domain" description="Hydantoinase A/oxoprolinase" evidence="2">
    <location>
        <begin position="209"/>
        <end position="495"/>
    </location>
</feature>
<evidence type="ECO:0000256" key="1">
    <source>
        <dbReference type="SAM" id="MobiDB-lite"/>
    </source>
</evidence>
<dbReference type="InterPro" id="IPR002821">
    <property type="entry name" value="Hydantoinase_A"/>
</dbReference>
<evidence type="ECO:0000313" key="5">
    <source>
        <dbReference type="EMBL" id="RWZ52660.1"/>
    </source>
</evidence>
<dbReference type="AlphaFoldDB" id="A0A3S5CFB8"/>
<dbReference type="GO" id="GO:0005829">
    <property type="term" value="C:cytosol"/>
    <property type="evidence" value="ECO:0007669"/>
    <property type="project" value="TreeGrafter"/>
</dbReference>
<feature type="region of interest" description="Disordered" evidence="1">
    <location>
        <begin position="692"/>
        <end position="712"/>
    </location>
</feature>
<dbReference type="Pfam" id="PF01968">
    <property type="entry name" value="Hydantoinase_A"/>
    <property type="match status" value="1"/>
</dbReference>
<gene>
    <name evidence="5" type="ORF">ELQ90_01545</name>
</gene>
<dbReference type="Pfam" id="PF05378">
    <property type="entry name" value="Hydant_A_N"/>
    <property type="match status" value="1"/>
</dbReference>
<name>A0A3S5CFB8_9MICO</name>
<dbReference type="OrthoDB" id="9768323at2"/>
<dbReference type="InterPro" id="IPR008040">
    <property type="entry name" value="Hydant_A_N"/>
</dbReference>
<feature type="domain" description="Acetophenone carboxylase-like C-terminal" evidence="4">
    <location>
        <begin position="509"/>
        <end position="684"/>
    </location>
</feature>
<keyword evidence="6" id="KW-1185">Reference proteome</keyword>
<protein>
    <submittedName>
        <fullName evidence="5">Hydantoinase/oxoprolinase family protein</fullName>
    </submittedName>
</protein>
<evidence type="ECO:0000259" key="4">
    <source>
        <dbReference type="Pfam" id="PF19278"/>
    </source>
</evidence>
<evidence type="ECO:0000259" key="3">
    <source>
        <dbReference type="Pfam" id="PF05378"/>
    </source>
</evidence>
<evidence type="ECO:0000313" key="6">
    <source>
        <dbReference type="Proteomes" id="UP000288547"/>
    </source>
</evidence>
<dbReference type="InterPro" id="IPR045079">
    <property type="entry name" value="Oxoprolinase-like"/>
</dbReference>
<dbReference type="EMBL" id="RZNB01000001">
    <property type="protein sequence ID" value="RWZ52660.1"/>
    <property type="molecule type" value="Genomic_DNA"/>
</dbReference>
<dbReference type="InterPro" id="IPR049517">
    <property type="entry name" value="ACX-like_C"/>
</dbReference>
<proteinExistence type="predicted"/>
<feature type="domain" description="Hydantoinase/oxoprolinase N-terminal" evidence="3">
    <location>
        <begin position="4"/>
        <end position="188"/>
    </location>
</feature>
<dbReference type="RefSeq" id="WP_128493502.1">
    <property type="nucleotide sequence ID" value="NZ_RZNB01000001.1"/>
</dbReference>
<dbReference type="InterPro" id="IPR043129">
    <property type="entry name" value="ATPase_NBD"/>
</dbReference>
<accession>A0A3S5CFB8</accession>
<dbReference type="GO" id="GO:0006749">
    <property type="term" value="P:glutathione metabolic process"/>
    <property type="evidence" value="ECO:0007669"/>
    <property type="project" value="TreeGrafter"/>
</dbReference>
<comment type="caution">
    <text evidence="5">The sequence shown here is derived from an EMBL/GenBank/DDBJ whole genome shotgun (WGS) entry which is preliminary data.</text>
</comment>
<organism evidence="5 6">
    <name type="scientific">Labedella phragmitis</name>
    <dbReference type="NCBI Taxonomy" id="2498849"/>
    <lineage>
        <taxon>Bacteria</taxon>
        <taxon>Bacillati</taxon>
        <taxon>Actinomycetota</taxon>
        <taxon>Actinomycetes</taxon>
        <taxon>Micrococcales</taxon>
        <taxon>Microbacteriaceae</taxon>
        <taxon>Labedella</taxon>
    </lineage>
</organism>
<dbReference type="SUPFAM" id="SSF53067">
    <property type="entry name" value="Actin-like ATPase domain"/>
    <property type="match status" value="1"/>
</dbReference>
<dbReference type="PANTHER" id="PTHR11365">
    <property type="entry name" value="5-OXOPROLINASE RELATED"/>
    <property type="match status" value="1"/>
</dbReference>
<dbReference type="Pfam" id="PF19278">
    <property type="entry name" value="Hydant_A_C"/>
    <property type="match status" value="1"/>
</dbReference>
<evidence type="ECO:0000259" key="2">
    <source>
        <dbReference type="Pfam" id="PF01968"/>
    </source>
</evidence>
<reference evidence="5 6" key="1">
    <citation type="submission" date="2018-12" db="EMBL/GenBank/DDBJ databases">
        <authorList>
            <person name="Li F."/>
        </authorList>
    </citation>
    <scope>NUCLEOTIDE SEQUENCE [LARGE SCALE GENOMIC DNA]</scope>
    <source>
        <strain evidence="5 6">11W25H-1</strain>
    </source>
</reference>